<organism evidence="2 3">
    <name type="scientific">Streptomyces spectabilis</name>
    <dbReference type="NCBI Taxonomy" id="68270"/>
    <lineage>
        <taxon>Bacteria</taxon>
        <taxon>Bacillati</taxon>
        <taxon>Actinomycetota</taxon>
        <taxon>Actinomycetes</taxon>
        <taxon>Kitasatosporales</taxon>
        <taxon>Streptomycetaceae</taxon>
        <taxon>Streptomyces</taxon>
    </lineage>
</organism>
<sequence length="133" mass="14815">MTSQEQERLLAEAKELEDRVPPLAAGPRTEHERLMLERAAELRRRADDYVPESSGPLRQRLVEVIENEVPETYARLASTRVSETLDAWAEEAVVRARDTARKLFAGLMPGATGTAMADEIADKILAAVWTKDA</sequence>
<keyword evidence="3" id="KW-1185">Reference proteome</keyword>
<evidence type="ECO:0000313" key="3">
    <source>
        <dbReference type="Proteomes" id="UP000549009"/>
    </source>
</evidence>
<feature type="region of interest" description="Disordered" evidence="1">
    <location>
        <begin position="1"/>
        <end position="29"/>
    </location>
</feature>
<evidence type="ECO:0000313" key="2">
    <source>
        <dbReference type="EMBL" id="MBB5110096.1"/>
    </source>
</evidence>
<name>A0A7W8EZN5_STRST</name>
<feature type="compositionally biased region" description="Basic and acidic residues" evidence="1">
    <location>
        <begin position="1"/>
        <end position="20"/>
    </location>
</feature>
<proteinExistence type="predicted"/>
<gene>
    <name evidence="2" type="ORF">FHS40_009226</name>
</gene>
<protein>
    <submittedName>
        <fullName evidence="2">Putative ATPase with chaperone activity</fullName>
    </submittedName>
</protein>
<evidence type="ECO:0000256" key="1">
    <source>
        <dbReference type="SAM" id="MobiDB-lite"/>
    </source>
</evidence>
<dbReference type="RefSeq" id="WP_184927236.1">
    <property type="nucleotide sequence ID" value="NZ_BMSQ01000081.1"/>
</dbReference>
<accession>A0A7W8EZN5</accession>
<dbReference type="EMBL" id="JACHJD010000070">
    <property type="protein sequence ID" value="MBB5110096.1"/>
    <property type="molecule type" value="Genomic_DNA"/>
</dbReference>
<dbReference type="Proteomes" id="UP000549009">
    <property type="component" value="Unassembled WGS sequence"/>
</dbReference>
<comment type="caution">
    <text evidence="2">The sequence shown here is derived from an EMBL/GenBank/DDBJ whole genome shotgun (WGS) entry which is preliminary data.</text>
</comment>
<reference evidence="2 3" key="1">
    <citation type="submission" date="2020-08" db="EMBL/GenBank/DDBJ databases">
        <title>Genomic Encyclopedia of Type Strains, Phase III (KMG-III): the genomes of soil and plant-associated and newly described type strains.</title>
        <authorList>
            <person name="Whitman W."/>
        </authorList>
    </citation>
    <scope>NUCLEOTIDE SEQUENCE [LARGE SCALE GENOMIC DNA]</scope>
    <source>
        <strain evidence="2 3">CECT 3146</strain>
    </source>
</reference>
<dbReference type="AlphaFoldDB" id="A0A7W8EZN5"/>